<accession>A0A8S9GXJ4</accession>
<sequence length="87" mass="9275">MEEPQAISMDNICLLDGSRTSSAQFNGCGSVWMDSGGNIQLMGTRNFPTGISFAFGSRTTAIGDGEYASTFVMHELRDRLQGAGCSD</sequence>
<dbReference type="AlphaFoldDB" id="A0A8S9GXJ4"/>
<protein>
    <submittedName>
        <fullName evidence="1">Uncharacterized protein</fullName>
    </submittedName>
</protein>
<gene>
    <name evidence="1" type="ORF">F2Q68_00035207</name>
</gene>
<comment type="caution">
    <text evidence="1">The sequence shown here is derived from an EMBL/GenBank/DDBJ whole genome shotgun (WGS) entry which is preliminary data.</text>
</comment>
<evidence type="ECO:0000313" key="2">
    <source>
        <dbReference type="Proteomes" id="UP000712281"/>
    </source>
</evidence>
<dbReference type="Proteomes" id="UP000712281">
    <property type="component" value="Unassembled WGS sequence"/>
</dbReference>
<organism evidence="1 2">
    <name type="scientific">Brassica cretica</name>
    <name type="common">Mustard</name>
    <dbReference type="NCBI Taxonomy" id="69181"/>
    <lineage>
        <taxon>Eukaryota</taxon>
        <taxon>Viridiplantae</taxon>
        <taxon>Streptophyta</taxon>
        <taxon>Embryophyta</taxon>
        <taxon>Tracheophyta</taxon>
        <taxon>Spermatophyta</taxon>
        <taxon>Magnoliopsida</taxon>
        <taxon>eudicotyledons</taxon>
        <taxon>Gunneridae</taxon>
        <taxon>Pentapetalae</taxon>
        <taxon>rosids</taxon>
        <taxon>malvids</taxon>
        <taxon>Brassicales</taxon>
        <taxon>Brassicaceae</taxon>
        <taxon>Brassiceae</taxon>
        <taxon>Brassica</taxon>
    </lineage>
</organism>
<dbReference type="EMBL" id="QGKW02001988">
    <property type="protein sequence ID" value="KAF2550483.1"/>
    <property type="molecule type" value="Genomic_DNA"/>
</dbReference>
<evidence type="ECO:0000313" key="1">
    <source>
        <dbReference type="EMBL" id="KAF2550483.1"/>
    </source>
</evidence>
<name>A0A8S9GXJ4_BRACR</name>
<proteinExistence type="predicted"/>
<reference evidence="1" key="1">
    <citation type="submission" date="2019-12" db="EMBL/GenBank/DDBJ databases">
        <title>Genome sequencing and annotation of Brassica cretica.</title>
        <authorList>
            <person name="Studholme D.J."/>
            <person name="Sarris P.F."/>
        </authorList>
    </citation>
    <scope>NUCLEOTIDE SEQUENCE</scope>
    <source>
        <strain evidence="1">PFS-001/15</strain>
        <tissue evidence="1">Leaf</tissue>
    </source>
</reference>